<keyword evidence="3" id="KW-0963">Cytoplasm</keyword>
<dbReference type="GO" id="GO:0060298">
    <property type="term" value="P:positive regulation of sarcomere organization"/>
    <property type="evidence" value="ECO:0007669"/>
    <property type="project" value="UniProtKB-ARBA"/>
</dbReference>
<proteinExistence type="inferred from homology"/>
<dbReference type="SMART" id="SM00408">
    <property type="entry name" value="IGc2"/>
    <property type="match status" value="23"/>
</dbReference>
<evidence type="ECO:0000256" key="5">
    <source>
        <dbReference type="ARBA" id="ARBA00023157"/>
    </source>
</evidence>
<dbReference type="InterPro" id="IPR050964">
    <property type="entry name" value="Striated_Muscle_Regulatory"/>
</dbReference>
<keyword evidence="5" id="KW-1015">Disulfide bond</keyword>
<feature type="domain" description="Ig-like" evidence="8">
    <location>
        <begin position="943"/>
        <end position="1036"/>
    </location>
</feature>
<dbReference type="FunFam" id="2.60.40.10:FF:000107">
    <property type="entry name" value="Myosin, light chain kinase a"/>
    <property type="match status" value="6"/>
</dbReference>
<feature type="domain" description="Ig-like" evidence="8">
    <location>
        <begin position="2135"/>
        <end position="2224"/>
    </location>
</feature>
<feature type="compositionally biased region" description="Basic and acidic residues" evidence="7">
    <location>
        <begin position="1538"/>
        <end position="1554"/>
    </location>
</feature>
<feature type="domain" description="Ig-like" evidence="8">
    <location>
        <begin position="1668"/>
        <end position="1757"/>
    </location>
</feature>
<dbReference type="PANTHER" id="PTHR13817">
    <property type="entry name" value="TITIN"/>
    <property type="match status" value="1"/>
</dbReference>
<sequence length="3007" mass="330102">MAKPQFLSELAPVTITEGDTLQTKVIITGDPKPYAKWYINNTMVCQTEDTEMTEQNGVYSLIIHGCSTDMTGKIKVVAGNKMGEATTEGKLTVIAPIPVEFETALCDATCREGDTLKLKAVLLGEPEPTVSWYVNGKKLEETQNIKIHSEKGTYTVTIKDITMDYSGKVVCEAVNEFGKASSEATLLVLPRGEPPDFIEWLSNIRARQGSSISHKVVFTGDPRPELFWYINNKEVKDGLEGITIKTTGNTSILTIKNFNPDKHVGEIICKAENQAGEVSCTANMATYTSSMVSESESEAMAEDAGVIDDLTEASDAESIRDEITRTPTPVMAPKFITKIKDTRANRGHQAVFECVVPDTKGVVCKWLKDGKEVQLLARIRVQTRTIEGHITNELIIDDVQPEDAGKYTVICENTAGLEKCEATLTVLEDIHKPQSKAPEFTVQLKDKQAKTADRVTFECKVIGEPKPAVEWFHGEERLYEESKKIIIESYEGVERLVIESSQVKDSGMYKAVATNSAGKTETEAKLEVREIGKKKIDRTKKSKTEAPEFTKPLQDKIVSLGENISLECSVRGVPQPVVEFYAITETGEHQKLQTGGRVSVQHDATCTHWRLVIRDVQKEDFRGYKAEAKNDGGNAISGAKVTPKDVQSKPEITGGLKTKTIKEGETAEMGVKVSGHPPPDVIFEKDGQPVTQNQRIEILHDDEAGEHKIVIRDATPKDIGNYTAKAVNPEGSAESKADLEVIPAQSPPKFIEPLRNLDVNEGDNIELTVRVTGNPAPSVSWEKNGQPVAMDGQHLIVKKKEEGVYTLTLNITRLDDDAVYTAKASNKLGKDETSGKLRIVEETHPPKIIEQLKDVEIREHEMIELSVTVSGKPTPSVEWLKNGTKVQIDGNRIVHRIEGNRHVLLIMDAKMDESGRYSAKVENKAGTAESSANVKINEDTAPPKFTDKLRSIEIREGQFSELSVSAIGKPLPEITWFKDGKPVEFDGTRIIQKSSPDYGVYSVTIKNATVADSGLYMARATNKVGSDETSANFKVAEDLERPTIKEGLISRKIKEGTTTEMTVTVSGKPLPEVQWFKNGTPVSIDGNRIIARSDGTGNFTLTIKDSILDDSGQYSCKVSNKVGSTESKADLEVLEDLEAPEIVGKLRNLDLTETNTGELSILVTGKPTPKIEWFKDGKPLVIDGTRIVETSDSNGRYTVTIKNAQLSDSGKFSVTATNKVGTAESKAKVYVGEYCERPHFTKNLEDVKINEGETAIFECIVNGLPKPTINWFREGRPIFVDNKRIIEKVEENGRHVLTIEKTTPEDVGTISCQAVNKIGASSTKADLKLIGVTPKVEAARIPTFTDQLKPQQVQHGETAVFECHVDETTKPEIAWLKNGRPVEASDNIQIEHRPDGTVKLIIKSAKPEDAGTYRVEAFNAAGKATSEAPLNYAEDKPIEKPEMPETAPRFESQLQPQTVRPGETATFEAKIAETKEKPEVIWYKDDKPIPASSNLLLEQRPDGTLKLIIQSAKAEDVGNYRIEVINKVGKASSSAPLKHAEEKKTEEPKEEKVGELPRFERELQPQTVKPGESAVFEAKVAATSEAPKVQWYKDDKPISPNSDMLIDTRADGTLRLIIQRAASDSAANYRVEVANKVGKAASSAPLKYAEEKKIEEPKAEEKGEDIAPFFVQPLKTQAVKEGDTVTFECKVNESSHPEVQWYRDNVAIDTKPNILIEHRPDGTLKLTVRKVRSEDIGEYKCVAVNKAGKAQTEAPLKYAQMIDLKLPDDEEVSLLDEEIVEEPQRLKVVQDKSTAATEGISNIHAEYVMITDEFESADKRGAGAPEFVELLRSALTSAGGEAVLRCKVKGEPRPTIKWTRQGKAIEISDRVTTEYKEDGSITLTIRNATDADSGEYRCEATNDFGNAWTEAPVILAAAGTLPTDGEAPDFLAPVRPITVKVGEKAVLEGKIIGTPEPSVKWYKGGVEVQKNDQRYRIEALSDGTQRLTVNEATFEDIGEYRCEATNKWGDVWSDATMTVHAAASEETGHGMIVPTFTRSLQETTARENEHTEFEVIVGGSPLPEIKWYKDNKPIDSGDQHFKQSIDSDGKAKLVIKDSKKDDAGKYKCEAINPAGTAISEAPLKVLPAGKGEKAPEFSQHLKPASAKEGETIVFDCKVDGHPPPTVAWFKDGQELKADERIKVESTSDGRQKLTIEKAKIDDQGNYRVEATNDLGSASSKAPLTVEPAEKLRIKRGLYDKQVPIESKVQLSVEVEGHPKTVKWFKGNNEINESSANHMEKVTEEEYRLTINKAGLSDTGAYRVVLSTETQSVESNCQVTVTDGSDGKPGFRKGLADQQVPKGSPLRLEIEVDGKPKDIKWYRNGNELKPDGKKIKLEDLGNGKYALVIPETAEEDFGNYSVKISNDSGSAESKANISAREDKPEIVSGLKPITVKPGERAAFEVEVKGPVKQVKWYKNGNELLEPQTEELNGKKFRLIIPSAKGEDAGDYRVVLSNDAGNADSNAALTVTLPAGKLSFVKPLKDVTANKGDTVPLEIELSGKPKEVKWYKNGNEIKPGDKEQPKKISDTKYQLLLPDVDADGQFKVVAVGDDDTPADSACALTVKLPADKSKKLSFVKPLQDVTANKGDTVPLEIELSDKPKQVKWYKNGNEIKPGDKEQPKKISDTKYQLVLPDVDADGQFKVVATNDDDEPVDSSCALTVKLPADKKLSFLKPLKDVTANKGENVPLEIELSAKPKEVKWYKNGNEIKPGDKEQPKKISDTKYQLMVPDVDADGEFKVVAIGDDDAPIDSSCALTVKLPADKKDDGEPKLTFLKPLKDVEVTEGEPAEFQIETNAKPRSVKWYKNGQEIKPSDAKFKIETIDDTKYRLTIPKTTKDDAGTFKVILENAAGPVDSSASLTVKSGKKNPPTISKGLEDQIVAKGDAIIFEVKIDGDVSEVKWLKDGRPIEKANASAKIEKVDGNTYRLTIPKADIGDAGDFEVQASNPDGKATSAAKAEVDEKPEIS</sequence>
<feature type="domain" description="Ig-like" evidence="8">
    <location>
        <begin position="1140"/>
        <end position="1230"/>
    </location>
</feature>
<keyword evidence="4" id="KW-0677">Repeat</keyword>
<dbReference type="WBParaSite" id="PDA_v2.g30244.t1">
    <property type="protein sequence ID" value="PDA_v2.g30244.t1"/>
    <property type="gene ID" value="PDA_v2.g30244"/>
</dbReference>
<evidence type="ECO:0000313" key="9">
    <source>
        <dbReference type="Proteomes" id="UP000887578"/>
    </source>
</evidence>
<organism evidence="9 10">
    <name type="scientific">Panagrolaimus davidi</name>
    <dbReference type="NCBI Taxonomy" id="227884"/>
    <lineage>
        <taxon>Eukaryota</taxon>
        <taxon>Metazoa</taxon>
        <taxon>Ecdysozoa</taxon>
        <taxon>Nematoda</taxon>
        <taxon>Chromadorea</taxon>
        <taxon>Rhabditida</taxon>
        <taxon>Tylenchina</taxon>
        <taxon>Panagrolaimomorpha</taxon>
        <taxon>Panagrolaimoidea</taxon>
        <taxon>Panagrolaimidae</taxon>
        <taxon>Panagrolaimus</taxon>
    </lineage>
</organism>
<dbReference type="SUPFAM" id="SSF48726">
    <property type="entry name" value="Immunoglobulin"/>
    <property type="match status" value="29"/>
</dbReference>
<dbReference type="FunFam" id="2.60.40.10:FF:000345">
    <property type="entry name" value="Muscle M-line assembly protein unc-89"/>
    <property type="match status" value="6"/>
</dbReference>
<dbReference type="InterPro" id="IPR013783">
    <property type="entry name" value="Ig-like_fold"/>
</dbReference>
<feature type="domain" description="Ig-like" evidence="8">
    <location>
        <begin position="1238"/>
        <end position="1328"/>
    </location>
</feature>
<feature type="domain" description="Ig-like" evidence="8">
    <location>
        <begin position="748"/>
        <end position="838"/>
    </location>
</feature>
<evidence type="ECO:0000256" key="2">
    <source>
        <dbReference type="ARBA" id="ARBA00006692"/>
    </source>
</evidence>
<dbReference type="Pfam" id="PF07679">
    <property type="entry name" value="I-set"/>
    <property type="match status" value="29"/>
</dbReference>
<feature type="domain" description="Ig-like" evidence="8">
    <location>
        <begin position="333"/>
        <end position="425"/>
    </location>
</feature>
<dbReference type="PANTHER" id="PTHR13817:SF166">
    <property type="entry name" value="NEURONAL IGCAM-RELATED"/>
    <property type="match status" value="1"/>
</dbReference>
<evidence type="ECO:0000256" key="7">
    <source>
        <dbReference type="SAM" id="MobiDB-lite"/>
    </source>
</evidence>
<dbReference type="FunFam" id="2.60.40.10:FF:000425">
    <property type="entry name" value="Myosin light chain kinase"/>
    <property type="match status" value="6"/>
</dbReference>
<dbReference type="CDD" id="cd00096">
    <property type="entry name" value="Ig"/>
    <property type="match status" value="1"/>
</dbReference>
<feature type="domain" description="Ig-like" evidence="8">
    <location>
        <begin position="1448"/>
        <end position="1538"/>
    </location>
</feature>
<feature type="domain" description="Ig-like" evidence="8">
    <location>
        <begin position="195"/>
        <end position="285"/>
    </location>
</feature>
<dbReference type="GO" id="GO:0019899">
    <property type="term" value="F:enzyme binding"/>
    <property type="evidence" value="ECO:0007669"/>
    <property type="project" value="UniProtKB-ARBA"/>
</dbReference>
<feature type="domain" description="Ig-like" evidence="8">
    <location>
        <begin position="547"/>
        <end position="642"/>
    </location>
</feature>
<feature type="domain" description="Ig-like" evidence="8">
    <location>
        <begin position="2328"/>
        <end position="2417"/>
    </location>
</feature>
<reference evidence="10" key="1">
    <citation type="submission" date="2022-11" db="UniProtKB">
        <authorList>
            <consortium name="WormBaseParasite"/>
        </authorList>
    </citation>
    <scope>IDENTIFICATION</scope>
</reference>
<accession>A0A914QEW6</accession>
<evidence type="ECO:0000313" key="10">
    <source>
        <dbReference type="WBParaSite" id="PDA_v2.g30244.t1"/>
    </source>
</evidence>
<feature type="domain" description="Ig-like" evidence="8">
    <location>
        <begin position="1342"/>
        <end position="1431"/>
    </location>
</feature>
<evidence type="ECO:0000256" key="4">
    <source>
        <dbReference type="ARBA" id="ARBA00022737"/>
    </source>
</evidence>
<dbReference type="GO" id="GO:0040017">
    <property type="term" value="P:positive regulation of locomotion"/>
    <property type="evidence" value="ECO:0007669"/>
    <property type="project" value="UniProtKB-ARBA"/>
</dbReference>
<feature type="region of interest" description="Disordered" evidence="7">
    <location>
        <begin position="2977"/>
        <end position="3007"/>
    </location>
</feature>
<feature type="domain" description="Ig-like" evidence="8">
    <location>
        <begin position="1042"/>
        <end position="1132"/>
    </location>
</feature>
<comment type="subcellular location">
    <subcellularLocation>
        <location evidence="1">Cytoplasm</location>
        <location evidence="1">Myofibril</location>
        <location evidence="1">Sarcomere</location>
        <location evidence="1">A band</location>
    </subcellularLocation>
</comment>
<dbReference type="InterPro" id="IPR003598">
    <property type="entry name" value="Ig_sub2"/>
</dbReference>
<dbReference type="GO" id="GO:0045989">
    <property type="term" value="P:positive regulation of striated muscle contraction"/>
    <property type="evidence" value="ECO:0007669"/>
    <property type="project" value="UniProtKB-ARBA"/>
</dbReference>
<dbReference type="Proteomes" id="UP000887578">
    <property type="component" value="Unplaced"/>
</dbReference>
<dbReference type="InterPro" id="IPR036179">
    <property type="entry name" value="Ig-like_dom_sf"/>
</dbReference>
<dbReference type="FunFam" id="2.60.40.10:FF:000344">
    <property type="entry name" value="Muscle M-line assembly protein unc-89"/>
    <property type="match status" value="2"/>
</dbReference>
<feature type="domain" description="Ig-like" evidence="8">
    <location>
        <begin position="650"/>
        <end position="740"/>
    </location>
</feature>
<feature type="domain" description="Ig-like" evidence="8">
    <location>
        <begin position="1557"/>
        <end position="1647"/>
    </location>
</feature>
<dbReference type="InterPro" id="IPR013098">
    <property type="entry name" value="Ig_I-set"/>
</dbReference>
<feature type="domain" description="Ig-like" evidence="8">
    <location>
        <begin position="1825"/>
        <end position="1916"/>
    </location>
</feature>
<keyword evidence="6" id="KW-0393">Immunoglobulin domain</keyword>
<feature type="domain" description="Ig-like" evidence="8">
    <location>
        <begin position="438"/>
        <end position="527"/>
    </location>
</feature>
<evidence type="ECO:0000256" key="1">
    <source>
        <dbReference type="ARBA" id="ARBA00004161"/>
    </source>
</evidence>
<comment type="similarity">
    <text evidence="2">Belongs to the protein kinase superfamily. CAMK Ser/Thr protein kinase family.</text>
</comment>
<feature type="domain" description="Ig-like" evidence="8">
    <location>
        <begin position="2227"/>
        <end position="2319"/>
    </location>
</feature>
<dbReference type="SMART" id="SM00409">
    <property type="entry name" value="IG"/>
    <property type="match status" value="29"/>
</dbReference>
<dbReference type="PROSITE" id="PS50835">
    <property type="entry name" value="IG_LIKE"/>
    <property type="match status" value="25"/>
</dbReference>
<feature type="compositionally biased region" description="Basic and acidic residues" evidence="7">
    <location>
        <begin position="2998"/>
        <end position="3007"/>
    </location>
</feature>
<feature type="domain" description="Ig-like" evidence="8">
    <location>
        <begin position="846"/>
        <end position="935"/>
    </location>
</feature>
<feature type="domain" description="Ig-like" evidence="8">
    <location>
        <begin position="98"/>
        <end position="187"/>
    </location>
</feature>
<keyword evidence="9" id="KW-1185">Reference proteome</keyword>
<dbReference type="InterPro" id="IPR007110">
    <property type="entry name" value="Ig-like_dom"/>
</dbReference>
<dbReference type="InterPro" id="IPR003599">
    <property type="entry name" value="Ig_sub"/>
</dbReference>
<dbReference type="FunFam" id="2.60.40.10:FF:000714">
    <property type="entry name" value="Titin novex-3"/>
    <property type="match status" value="1"/>
</dbReference>
<feature type="domain" description="Ig-like" evidence="8">
    <location>
        <begin position="1928"/>
        <end position="2018"/>
    </location>
</feature>
<feature type="region of interest" description="Disordered" evidence="7">
    <location>
        <begin position="1532"/>
        <end position="1554"/>
    </location>
</feature>
<feature type="domain" description="Ig-like" evidence="8">
    <location>
        <begin position="2910"/>
        <end position="3001"/>
    </location>
</feature>
<evidence type="ECO:0000256" key="3">
    <source>
        <dbReference type="ARBA" id="ARBA00022490"/>
    </source>
</evidence>
<evidence type="ECO:0000259" key="8">
    <source>
        <dbReference type="PROSITE" id="PS50835"/>
    </source>
</evidence>
<dbReference type="GO" id="GO:0031672">
    <property type="term" value="C:A band"/>
    <property type="evidence" value="ECO:0007669"/>
    <property type="project" value="UniProtKB-SubCell"/>
</dbReference>
<feature type="domain" description="Ig-like" evidence="8">
    <location>
        <begin position="2810"/>
        <end position="2901"/>
    </location>
</feature>
<dbReference type="Gene3D" id="2.60.40.10">
    <property type="entry name" value="Immunoglobulins"/>
    <property type="match status" value="29"/>
</dbReference>
<name>A0A914QEW6_9BILA</name>
<feature type="domain" description="Ig-like" evidence="8">
    <location>
        <begin position="2423"/>
        <end position="2508"/>
    </location>
</feature>
<protein>
    <submittedName>
        <fullName evidence="10">Ig-like domain-containing protein</fullName>
    </submittedName>
</protein>
<evidence type="ECO:0000256" key="6">
    <source>
        <dbReference type="ARBA" id="ARBA00023319"/>
    </source>
</evidence>
<feature type="domain" description="Ig-like" evidence="8">
    <location>
        <begin position="2034"/>
        <end position="2124"/>
    </location>
</feature>